<proteinExistence type="predicted"/>
<accession>A0A1R3H2M6</accession>
<keyword evidence="2" id="KW-1185">Reference proteome</keyword>
<sequence length="46" mass="5580">MEESQIQIPRVKLGSQGLEAAEWRPLRDLNDEERFDRWVGNRREIR</sequence>
<comment type="caution">
    <text evidence="1">The sequence shown here is derived from an EMBL/GenBank/DDBJ whole genome shotgun (WGS) entry which is preliminary data.</text>
</comment>
<reference evidence="1 2" key="1">
    <citation type="submission" date="2013-09" db="EMBL/GenBank/DDBJ databases">
        <title>Corchorus capsularis genome sequencing.</title>
        <authorList>
            <person name="Alam M."/>
            <person name="Haque M.S."/>
            <person name="Islam M.S."/>
            <person name="Emdad E.M."/>
            <person name="Islam M.M."/>
            <person name="Ahmed B."/>
            <person name="Halim A."/>
            <person name="Hossen Q.M.M."/>
            <person name="Hossain M.Z."/>
            <person name="Ahmed R."/>
            <person name="Khan M.M."/>
            <person name="Islam R."/>
            <person name="Rashid M.M."/>
            <person name="Khan S.A."/>
            <person name="Rahman M.S."/>
            <person name="Alam M."/>
        </authorList>
    </citation>
    <scope>NUCLEOTIDE SEQUENCE [LARGE SCALE GENOMIC DNA]</scope>
    <source>
        <strain evidence="2">cv. CVL-1</strain>
        <tissue evidence="1">Whole seedling</tissue>
    </source>
</reference>
<dbReference type="EMBL" id="AWWV01012775">
    <property type="protein sequence ID" value="OMO64577.1"/>
    <property type="molecule type" value="Genomic_DNA"/>
</dbReference>
<evidence type="ECO:0000313" key="2">
    <source>
        <dbReference type="Proteomes" id="UP000188268"/>
    </source>
</evidence>
<protein>
    <submittedName>
        <fullName evidence="1">Uncharacterized protein</fullName>
    </submittedName>
</protein>
<dbReference type="Gramene" id="OMO64577">
    <property type="protein sequence ID" value="OMO64577"/>
    <property type="gene ID" value="CCACVL1_21664"/>
</dbReference>
<organism evidence="1 2">
    <name type="scientific">Corchorus capsularis</name>
    <name type="common">Jute</name>
    <dbReference type="NCBI Taxonomy" id="210143"/>
    <lineage>
        <taxon>Eukaryota</taxon>
        <taxon>Viridiplantae</taxon>
        <taxon>Streptophyta</taxon>
        <taxon>Embryophyta</taxon>
        <taxon>Tracheophyta</taxon>
        <taxon>Spermatophyta</taxon>
        <taxon>Magnoliopsida</taxon>
        <taxon>eudicotyledons</taxon>
        <taxon>Gunneridae</taxon>
        <taxon>Pentapetalae</taxon>
        <taxon>rosids</taxon>
        <taxon>malvids</taxon>
        <taxon>Malvales</taxon>
        <taxon>Malvaceae</taxon>
        <taxon>Grewioideae</taxon>
        <taxon>Apeibeae</taxon>
        <taxon>Corchorus</taxon>
    </lineage>
</organism>
<evidence type="ECO:0000313" key="1">
    <source>
        <dbReference type="EMBL" id="OMO64577.1"/>
    </source>
</evidence>
<name>A0A1R3H2M6_COCAP</name>
<gene>
    <name evidence="1" type="ORF">CCACVL1_21664</name>
</gene>
<dbReference type="Proteomes" id="UP000188268">
    <property type="component" value="Unassembled WGS sequence"/>
</dbReference>
<dbReference type="AlphaFoldDB" id="A0A1R3H2M6"/>